<organism evidence="13 14">
    <name type="scientific">Rhodamnia argentea</name>
    <dbReference type="NCBI Taxonomy" id="178133"/>
    <lineage>
        <taxon>Eukaryota</taxon>
        <taxon>Viridiplantae</taxon>
        <taxon>Streptophyta</taxon>
        <taxon>Embryophyta</taxon>
        <taxon>Tracheophyta</taxon>
        <taxon>Spermatophyta</taxon>
        <taxon>Magnoliopsida</taxon>
        <taxon>eudicotyledons</taxon>
        <taxon>Gunneridae</taxon>
        <taxon>Pentapetalae</taxon>
        <taxon>rosids</taxon>
        <taxon>malvids</taxon>
        <taxon>Myrtales</taxon>
        <taxon>Myrtaceae</taxon>
        <taxon>Myrtoideae</taxon>
        <taxon>Myrteae</taxon>
        <taxon>Australasian group</taxon>
        <taxon>Rhodamnia</taxon>
    </lineage>
</organism>
<dbReference type="Proteomes" id="UP000827889">
    <property type="component" value="Chromosome 11"/>
</dbReference>
<dbReference type="Pfam" id="PF14380">
    <property type="entry name" value="WAK_assoc"/>
    <property type="match status" value="1"/>
</dbReference>
<comment type="catalytic activity">
    <reaction evidence="9">
        <text>L-seryl-[protein] + ATP = O-phospho-L-seryl-[protein] + ADP + H(+)</text>
        <dbReference type="Rhea" id="RHEA:17989"/>
        <dbReference type="Rhea" id="RHEA-COMP:9863"/>
        <dbReference type="Rhea" id="RHEA-COMP:11604"/>
        <dbReference type="ChEBI" id="CHEBI:15378"/>
        <dbReference type="ChEBI" id="CHEBI:29999"/>
        <dbReference type="ChEBI" id="CHEBI:30616"/>
        <dbReference type="ChEBI" id="CHEBI:83421"/>
        <dbReference type="ChEBI" id="CHEBI:456216"/>
        <dbReference type="EC" id="2.7.11.1"/>
    </reaction>
</comment>
<keyword evidence="4 10" id="KW-0732">Signal</keyword>
<keyword evidence="7" id="KW-0325">Glycoprotein</keyword>
<dbReference type="Pfam" id="PF13947">
    <property type="entry name" value="GUB_WAK_bind"/>
    <property type="match status" value="1"/>
</dbReference>
<dbReference type="PANTHER" id="PTHR33355">
    <property type="entry name" value="WALL-ASSOCIATED RECEPTOR KINASE CARBOXY-TERMINAL PROTEIN-RELATED"/>
    <property type="match status" value="1"/>
</dbReference>
<keyword evidence="5" id="KW-1133">Transmembrane helix</keyword>
<evidence type="ECO:0000313" key="14">
    <source>
        <dbReference type="RefSeq" id="XP_030528348.2"/>
    </source>
</evidence>
<evidence type="ECO:0000256" key="5">
    <source>
        <dbReference type="ARBA" id="ARBA00022989"/>
    </source>
</evidence>
<dbReference type="KEGG" id="rarg:115739413"/>
<dbReference type="GO" id="GO:0016020">
    <property type="term" value="C:membrane"/>
    <property type="evidence" value="ECO:0007669"/>
    <property type="project" value="UniProtKB-SubCell"/>
</dbReference>
<proteinExistence type="predicted"/>
<dbReference type="GO" id="GO:0004674">
    <property type="term" value="F:protein serine/threonine kinase activity"/>
    <property type="evidence" value="ECO:0007669"/>
    <property type="project" value="UniProtKB-KW"/>
</dbReference>
<feature type="domain" description="Wall-associated receptor kinase galacturonan-binding" evidence="11">
    <location>
        <begin position="46"/>
        <end position="108"/>
    </location>
</feature>
<evidence type="ECO:0000256" key="4">
    <source>
        <dbReference type="ARBA" id="ARBA00022729"/>
    </source>
</evidence>
<dbReference type="GO" id="GO:0030247">
    <property type="term" value="F:polysaccharide binding"/>
    <property type="evidence" value="ECO:0007669"/>
    <property type="project" value="InterPro"/>
</dbReference>
<feature type="signal peptide" evidence="10">
    <location>
        <begin position="1"/>
        <end position="41"/>
    </location>
</feature>
<evidence type="ECO:0000256" key="10">
    <source>
        <dbReference type="SAM" id="SignalP"/>
    </source>
</evidence>
<reference evidence="14" key="1">
    <citation type="submission" date="2025-08" db="UniProtKB">
        <authorList>
            <consortium name="RefSeq"/>
        </authorList>
    </citation>
    <scope>IDENTIFICATION</scope>
    <source>
        <tissue evidence="14">Leaf</tissue>
    </source>
</reference>
<evidence type="ECO:0000256" key="8">
    <source>
        <dbReference type="ARBA" id="ARBA00047899"/>
    </source>
</evidence>
<comment type="catalytic activity">
    <reaction evidence="8">
        <text>L-threonyl-[protein] + ATP = O-phospho-L-threonyl-[protein] + ADP + H(+)</text>
        <dbReference type="Rhea" id="RHEA:46608"/>
        <dbReference type="Rhea" id="RHEA-COMP:11060"/>
        <dbReference type="Rhea" id="RHEA-COMP:11605"/>
        <dbReference type="ChEBI" id="CHEBI:15378"/>
        <dbReference type="ChEBI" id="CHEBI:30013"/>
        <dbReference type="ChEBI" id="CHEBI:30616"/>
        <dbReference type="ChEBI" id="CHEBI:61977"/>
        <dbReference type="ChEBI" id="CHEBI:456216"/>
        <dbReference type="EC" id="2.7.11.1"/>
    </reaction>
</comment>
<protein>
    <recommendedName>
        <fullName evidence="2">non-specific serine/threonine protein kinase</fullName>
        <ecNumber evidence="2">2.7.11.1</ecNumber>
    </recommendedName>
</protein>
<feature type="chain" id="PRO_5047472282" description="non-specific serine/threonine protein kinase" evidence="10">
    <location>
        <begin position="42"/>
        <end position="341"/>
    </location>
</feature>
<evidence type="ECO:0000256" key="3">
    <source>
        <dbReference type="ARBA" id="ARBA00022692"/>
    </source>
</evidence>
<evidence type="ECO:0000256" key="1">
    <source>
        <dbReference type="ARBA" id="ARBA00004167"/>
    </source>
</evidence>
<name>A0A8B8P3B8_9MYRT</name>
<dbReference type="InterPro" id="IPR032872">
    <property type="entry name" value="WAK_assoc_C"/>
</dbReference>
<evidence type="ECO:0000256" key="2">
    <source>
        <dbReference type="ARBA" id="ARBA00012513"/>
    </source>
</evidence>
<accession>A0A8B8P3B8</accession>
<dbReference type="EC" id="2.7.11.1" evidence="2"/>
<evidence type="ECO:0000259" key="11">
    <source>
        <dbReference type="Pfam" id="PF13947"/>
    </source>
</evidence>
<gene>
    <name evidence="14" type="primary">LOC115739413</name>
</gene>
<evidence type="ECO:0000313" key="13">
    <source>
        <dbReference type="Proteomes" id="UP000827889"/>
    </source>
</evidence>
<feature type="domain" description="Wall-associated receptor kinase C-terminal" evidence="12">
    <location>
        <begin position="244"/>
        <end position="278"/>
    </location>
</feature>
<keyword evidence="3" id="KW-0812">Transmembrane</keyword>
<dbReference type="GeneID" id="115739413"/>
<dbReference type="InterPro" id="IPR025287">
    <property type="entry name" value="WAK_GUB"/>
</dbReference>
<evidence type="ECO:0000256" key="9">
    <source>
        <dbReference type="ARBA" id="ARBA00048679"/>
    </source>
</evidence>
<comment type="subcellular location">
    <subcellularLocation>
        <location evidence="1">Membrane</location>
        <topology evidence="1">Single-pass membrane protein</topology>
    </subcellularLocation>
</comment>
<keyword evidence="13" id="KW-1185">Reference proteome</keyword>
<keyword evidence="6" id="KW-0472">Membrane</keyword>
<evidence type="ECO:0000256" key="7">
    <source>
        <dbReference type="ARBA" id="ARBA00023180"/>
    </source>
</evidence>
<evidence type="ECO:0000256" key="6">
    <source>
        <dbReference type="ARBA" id="ARBA00023136"/>
    </source>
</evidence>
<evidence type="ECO:0000259" key="12">
    <source>
        <dbReference type="Pfam" id="PF14380"/>
    </source>
</evidence>
<dbReference type="AlphaFoldDB" id="A0A8B8P3B8"/>
<sequence>MPSSPSKYEDIHRSNRSNPMERALTLCFVLTLLLNLQPAESPDPACRNTCGSLTVKYPFGTGYGCGSPRFHPYVTCFHAQDRHELVFATHTGLYPITSISYTTSTLIISPPYMSTCTSMKPSPNLGLDWSGPFELGSSTFVLLHCDPSTTSLTVKGSPICDRSSPNLCSSMYACPAVLALGLPPFSPTNTCCVYSPANFDGKGELDLQALECSGYAPVVSLGDYPTDPTQWEYGVELKYTQGAFESNHMDTKCPTCENSGGACGYDSPSLAFLCVCGGGYNTSTDCNIYNQVEGIIWSSASFPSRKNRWSNLGYSGLVLTAAACSMNQSLRKLFFQVGINP</sequence>
<dbReference type="RefSeq" id="XP_030528348.2">
    <property type="nucleotide sequence ID" value="XM_030672488.2"/>
</dbReference>
<dbReference type="PANTHER" id="PTHR33355:SF1">
    <property type="entry name" value="WALL-ASSOCIATED RECEPTOR KINASE-LIKE 15"/>
    <property type="match status" value="1"/>
</dbReference>